<accession>A0ABU4VP07</accession>
<dbReference type="EMBL" id="JAXAVX010000007">
    <property type="protein sequence ID" value="MDX8152671.1"/>
    <property type="molecule type" value="Genomic_DNA"/>
</dbReference>
<dbReference type="InterPro" id="IPR008538">
    <property type="entry name" value="Uma2"/>
</dbReference>
<feature type="domain" description="Putative restriction endonuclease" evidence="1">
    <location>
        <begin position="16"/>
        <end position="179"/>
    </location>
</feature>
<comment type="caution">
    <text evidence="2">The sequence shown here is derived from an EMBL/GenBank/DDBJ whole genome shotgun (WGS) entry which is preliminary data.</text>
</comment>
<dbReference type="SUPFAM" id="SSF52980">
    <property type="entry name" value="Restriction endonuclease-like"/>
    <property type="match status" value="1"/>
</dbReference>
<dbReference type="InterPro" id="IPR011335">
    <property type="entry name" value="Restrct_endonuc-II-like"/>
</dbReference>
<keyword evidence="2" id="KW-0540">Nuclease</keyword>
<dbReference type="Pfam" id="PF05685">
    <property type="entry name" value="Uma2"/>
    <property type="match status" value="1"/>
</dbReference>
<evidence type="ECO:0000313" key="2">
    <source>
        <dbReference type="EMBL" id="MDX8152671.1"/>
    </source>
</evidence>
<dbReference type="PANTHER" id="PTHR34107">
    <property type="entry name" value="SLL0198 PROTEIN-RELATED"/>
    <property type="match status" value="1"/>
</dbReference>
<keyword evidence="3" id="KW-1185">Reference proteome</keyword>
<gene>
    <name evidence="2" type="ORF">SK069_13780</name>
</gene>
<name>A0ABU4VP07_9ACTN</name>
<dbReference type="PANTHER" id="PTHR34107:SF4">
    <property type="entry name" value="SLL1222 PROTEIN"/>
    <property type="match status" value="1"/>
</dbReference>
<keyword evidence="2" id="KW-0378">Hydrolase</keyword>
<proteinExistence type="predicted"/>
<organism evidence="2 3">
    <name type="scientific">Patulibacter brassicae</name>
    <dbReference type="NCBI Taxonomy" id="1705717"/>
    <lineage>
        <taxon>Bacteria</taxon>
        <taxon>Bacillati</taxon>
        <taxon>Actinomycetota</taxon>
        <taxon>Thermoleophilia</taxon>
        <taxon>Solirubrobacterales</taxon>
        <taxon>Patulibacteraceae</taxon>
        <taxon>Patulibacter</taxon>
    </lineage>
</organism>
<dbReference type="CDD" id="cd06260">
    <property type="entry name" value="DUF820-like"/>
    <property type="match status" value="1"/>
</dbReference>
<dbReference type="Gene3D" id="3.90.1570.10">
    <property type="entry name" value="tt1808, chain A"/>
    <property type="match status" value="1"/>
</dbReference>
<reference evidence="2 3" key="1">
    <citation type="submission" date="2023-11" db="EMBL/GenBank/DDBJ databases">
        <authorList>
            <person name="Xu M."/>
            <person name="Jiang T."/>
        </authorList>
    </citation>
    <scope>NUCLEOTIDE SEQUENCE [LARGE SCALE GENOMIC DNA]</scope>
    <source>
        <strain evidence="2 3">SD</strain>
    </source>
</reference>
<dbReference type="RefSeq" id="WP_319954827.1">
    <property type="nucleotide sequence ID" value="NZ_JAXAVX010000007.1"/>
</dbReference>
<dbReference type="Proteomes" id="UP001277761">
    <property type="component" value="Unassembled WGS sequence"/>
</dbReference>
<evidence type="ECO:0000259" key="1">
    <source>
        <dbReference type="Pfam" id="PF05685"/>
    </source>
</evidence>
<dbReference type="GO" id="GO:0004519">
    <property type="term" value="F:endonuclease activity"/>
    <property type="evidence" value="ECO:0007669"/>
    <property type="project" value="UniProtKB-KW"/>
</dbReference>
<sequence>MSTVTASLPIARFTREEYLRLPESSPGFRFELLDGELVTMNDPLPRHQMVVMALGAALFGWAREAADRGQVLLSIDTDVGRDTILGPDLQWFAADRELPPTSERPWPVGDLVVEVASPSTSRYDARTKLARYLAAGAREVWLVAPDPLGARLVRPGGETALDADGVLRSPLLPGFALPLTALRDR</sequence>
<dbReference type="InterPro" id="IPR012296">
    <property type="entry name" value="Nuclease_put_TT1808"/>
</dbReference>
<evidence type="ECO:0000313" key="3">
    <source>
        <dbReference type="Proteomes" id="UP001277761"/>
    </source>
</evidence>
<protein>
    <submittedName>
        <fullName evidence="2">Uma2 family endonuclease</fullName>
    </submittedName>
</protein>
<keyword evidence="2" id="KW-0255">Endonuclease</keyword>